<dbReference type="RefSeq" id="WP_369207631.1">
    <property type="nucleotide sequence ID" value="NZ_JBFNXQ010000045.1"/>
</dbReference>
<proteinExistence type="predicted"/>
<sequence>MPGSHGRVAAAPTLTRRSAVDLLRVASALCPAG</sequence>
<evidence type="ECO:0000313" key="1">
    <source>
        <dbReference type="EMBL" id="MEX5719620.1"/>
    </source>
</evidence>
<dbReference type="Proteomes" id="UP001560045">
    <property type="component" value="Unassembled WGS sequence"/>
</dbReference>
<accession>A0ABV3XGB7</accession>
<reference evidence="1 2" key="1">
    <citation type="submission" date="2024-06" db="EMBL/GenBank/DDBJ databases">
        <title>Draft genome sequence of Geodermatophilus badlandi, a novel member of the Geodermatophilaceae isolated from badland sedimentary rocks in the Red desert, Wyoming, USA.</title>
        <authorList>
            <person name="Ben Tekaya S."/>
            <person name="Nouioui I."/>
            <person name="Flores G.M."/>
            <person name="Shaal M.N."/>
            <person name="Bredoire F."/>
            <person name="Basile F."/>
            <person name="Van Diepen L."/>
            <person name="Ward N.L."/>
        </authorList>
    </citation>
    <scope>NUCLEOTIDE SEQUENCE [LARGE SCALE GENOMIC DNA]</scope>
    <source>
        <strain evidence="1 2">WL48A</strain>
    </source>
</reference>
<comment type="caution">
    <text evidence="1">The sequence shown here is derived from an EMBL/GenBank/DDBJ whole genome shotgun (WGS) entry which is preliminary data.</text>
</comment>
<organism evidence="1 2">
    <name type="scientific">Geodermatophilus maliterrae</name>
    <dbReference type="NCBI Taxonomy" id="3162531"/>
    <lineage>
        <taxon>Bacteria</taxon>
        <taxon>Bacillati</taxon>
        <taxon>Actinomycetota</taxon>
        <taxon>Actinomycetes</taxon>
        <taxon>Geodermatophilales</taxon>
        <taxon>Geodermatophilaceae</taxon>
        <taxon>Geodermatophilus</taxon>
    </lineage>
</organism>
<evidence type="ECO:0000313" key="2">
    <source>
        <dbReference type="Proteomes" id="UP001560045"/>
    </source>
</evidence>
<name>A0ABV3XGB7_9ACTN</name>
<dbReference type="InterPro" id="IPR049979">
    <property type="entry name" value="Cys_resp_CS_actino"/>
</dbReference>
<protein>
    <submittedName>
        <fullName evidence="1">Leader peptide</fullName>
    </submittedName>
</protein>
<dbReference type="EMBL" id="JBFNXQ010000045">
    <property type="protein sequence ID" value="MEX5719620.1"/>
    <property type="molecule type" value="Genomic_DNA"/>
</dbReference>
<keyword evidence="2" id="KW-1185">Reference proteome</keyword>
<gene>
    <name evidence="1" type="ORF">ABQ292_14750</name>
</gene>
<dbReference type="NCBIfam" id="NF042934">
    <property type="entry name" value="cis_reg_atten"/>
    <property type="match status" value="1"/>
</dbReference>